<evidence type="ECO:0000313" key="4">
    <source>
        <dbReference type="EMBL" id="BCU71653.1"/>
    </source>
</evidence>
<dbReference type="InterPro" id="IPR046867">
    <property type="entry name" value="AldOxase/xan_DH_MoCoBD2"/>
</dbReference>
<dbReference type="AlphaFoldDB" id="A0A8D5ZHA3"/>
<dbReference type="GO" id="GO:0016491">
    <property type="term" value="F:oxidoreductase activity"/>
    <property type="evidence" value="ECO:0007669"/>
    <property type="project" value="UniProtKB-KW"/>
</dbReference>
<dbReference type="SMART" id="SM01008">
    <property type="entry name" value="Ald_Xan_dh_C"/>
    <property type="match status" value="1"/>
</dbReference>
<reference evidence="4 5" key="1">
    <citation type="submission" date="2021-04" db="EMBL/GenBank/DDBJ databases">
        <title>Complete genome sequence of Stygiolobus sp. KN-1.</title>
        <authorList>
            <person name="Nakamura K."/>
            <person name="Sakai H."/>
            <person name="Kurosawa N."/>
        </authorList>
    </citation>
    <scope>NUCLEOTIDE SEQUENCE [LARGE SCALE GENOMIC DNA]</scope>
    <source>
        <strain evidence="4 5">KN-1</strain>
    </source>
</reference>
<dbReference type="InterPro" id="IPR037165">
    <property type="entry name" value="AldOxase/xan_DH_Mopterin-bd_sf"/>
</dbReference>
<sequence>MPFVSFVRSNYPHAYFSLSGNIITVDDINYSIPSIAHLEGMKRISVKPLADRKALFVGHALGIVIGEDEYTAWDKKDQVEVEYKEANGPLYQDIPDNIIYESKNSFEDECEGIVVEREFSLDRVSPYYIQPRELKVGNYGDTLLIHMSTQAPTVVEKILYEILETTKKIKVVPYALGGGFGGKQDILPDEVSIILLSYTKGIDLEWKETRNEDLMLVQSRSQVHKIKACVEDNNNNKIKWIFDEIEYDVGAFPLPWIGLSPLFVTLKHLRNVYSYNVYYNVRAILTNKPPYGAYRGFGRPEAIFVVERLMDEISKELKVDPLEFRKNNLRDLEFDAGNLRLVLDKLDEKRKKFRQGVGISLYVHYAFAPNTEYLKKRGEEIKGVECVKIVNEKGKVVVRTSVTELGQGICKSIEKIVRNTLTVNGPVEVICGDSSVEGYGTWASRSLTTAGNAAYLAAKQFLEKGEGYACYETEEILGAVGGQLTVFDGEKIIYQYIVVDAGNVIDSEIVKGQIIGGFVQGLGEVLFESSTDMADYIIPTAVESPLTDVDVISTPSKTPLGVRGVGENSIIGSLASVSNAISNYKPVYRIPVREWRGLNQI</sequence>
<dbReference type="SUPFAM" id="SSF56003">
    <property type="entry name" value="Molybdenum cofactor-binding domain"/>
    <property type="match status" value="1"/>
</dbReference>
<evidence type="ECO:0000256" key="2">
    <source>
        <dbReference type="ARBA" id="ARBA00023002"/>
    </source>
</evidence>
<dbReference type="GO" id="GO:0005506">
    <property type="term" value="F:iron ion binding"/>
    <property type="evidence" value="ECO:0007669"/>
    <property type="project" value="InterPro"/>
</dbReference>
<gene>
    <name evidence="4" type="ORF">KN1_29500</name>
</gene>
<feature type="domain" description="Aldehyde oxidase/xanthine dehydrogenase a/b hammerhead" evidence="3">
    <location>
        <begin position="1"/>
        <end position="87"/>
    </location>
</feature>
<dbReference type="InterPro" id="IPR016208">
    <property type="entry name" value="Ald_Oxase/xanthine_DH-like"/>
</dbReference>
<keyword evidence="5" id="KW-1185">Reference proteome</keyword>
<dbReference type="InterPro" id="IPR036856">
    <property type="entry name" value="Ald_Oxase/Xan_DH_a/b_sf"/>
</dbReference>
<proteinExistence type="predicted"/>
<organism evidence="4 5">
    <name type="scientific">Stygiolobus caldivivus</name>
    <dbReference type="NCBI Taxonomy" id="2824673"/>
    <lineage>
        <taxon>Archaea</taxon>
        <taxon>Thermoproteota</taxon>
        <taxon>Thermoprotei</taxon>
        <taxon>Sulfolobales</taxon>
        <taxon>Sulfolobaceae</taxon>
        <taxon>Stygiolobus</taxon>
    </lineage>
</organism>
<evidence type="ECO:0000313" key="5">
    <source>
        <dbReference type="Proteomes" id="UP000825123"/>
    </source>
</evidence>
<keyword evidence="1" id="KW-0500">Molybdenum</keyword>
<dbReference type="Pfam" id="PF20256">
    <property type="entry name" value="MoCoBD_2"/>
    <property type="match status" value="2"/>
</dbReference>
<dbReference type="Pfam" id="PF02738">
    <property type="entry name" value="MoCoBD_1"/>
    <property type="match status" value="1"/>
</dbReference>
<dbReference type="GeneID" id="66164657"/>
<dbReference type="EMBL" id="AP024597">
    <property type="protein sequence ID" value="BCU71653.1"/>
    <property type="molecule type" value="Genomic_DNA"/>
</dbReference>
<protein>
    <submittedName>
        <fullName evidence="4">Quinoline 2-oxidoreductase</fullName>
    </submittedName>
</protein>
<dbReference type="KEGG" id="csty:KN1_29500"/>
<accession>A0A8D5ZHA3</accession>
<dbReference type="SUPFAM" id="SSF54665">
    <property type="entry name" value="CO dehydrogenase molybdoprotein N-domain-like"/>
    <property type="match status" value="1"/>
</dbReference>
<dbReference type="Proteomes" id="UP000825123">
    <property type="component" value="Chromosome"/>
</dbReference>
<dbReference type="Gene3D" id="3.30.365.10">
    <property type="entry name" value="Aldehyde oxidase/xanthine dehydrogenase, molybdopterin binding domain"/>
    <property type="match status" value="4"/>
</dbReference>
<dbReference type="InterPro" id="IPR008274">
    <property type="entry name" value="AldOxase/xan_DH_MoCoBD1"/>
</dbReference>
<dbReference type="Gene3D" id="3.90.1170.50">
    <property type="entry name" value="Aldehyde oxidase/xanthine dehydrogenase, a/b hammerhead"/>
    <property type="match status" value="1"/>
</dbReference>
<evidence type="ECO:0000256" key="1">
    <source>
        <dbReference type="ARBA" id="ARBA00022505"/>
    </source>
</evidence>
<dbReference type="PANTHER" id="PTHR11908">
    <property type="entry name" value="XANTHINE DEHYDROGENASE"/>
    <property type="match status" value="1"/>
</dbReference>
<name>A0A8D5ZHA3_9CREN</name>
<dbReference type="RefSeq" id="WP_221288520.1">
    <property type="nucleotide sequence ID" value="NZ_AP024597.1"/>
</dbReference>
<evidence type="ECO:0000259" key="3">
    <source>
        <dbReference type="SMART" id="SM01008"/>
    </source>
</evidence>
<keyword evidence="2" id="KW-0560">Oxidoreductase</keyword>
<dbReference type="PANTHER" id="PTHR11908:SF132">
    <property type="entry name" value="ALDEHYDE OXIDASE 1-RELATED"/>
    <property type="match status" value="1"/>
</dbReference>
<dbReference type="InterPro" id="IPR000674">
    <property type="entry name" value="Ald_Oxase/Xan_DH_a/b"/>
</dbReference>